<evidence type="ECO:0008006" key="4">
    <source>
        <dbReference type="Google" id="ProtNLM"/>
    </source>
</evidence>
<dbReference type="EMBL" id="HBER01001482">
    <property type="protein sequence ID" value="CAD8523693.1"/>
    <property type="molecule type" value="Transcribed_RNA"/>
</dbReference>
<sequence length="126" mass="14827">MAKKHLRVNKGKHEMDLFLEQQADAKREGRRLKGQRRAERRKVEQLKAKEVAPVTADIAEHAADSPVSMELELVGQRRMTGQHKRSRAKVLDRVAKRRVIRKTVRKPNKIMKKQLRRTAKRKKMEM</sequence>
<reference evidence="2" key="1">
    <citation type="submission" date="2021-01" db="EMBL/GenBank/DDBJ databases">
        <authorList>
            <person name="Corre E."/>
            <person name="Pelletier E."/>
            <person name="Niang G."/>
            <person name="Scheremetjew M."/>
            <person name="Finn R."/>
            <person name="Kale V."/>
            <person name="Holt S."/>
            <person name="Cochrane G."/>
            <person name="Meng A."/>
            <person name="Brown T."/>
            <person name="Cohen L."/>
        </authorList>
    </citation>
    <scope>NUCLEOTIDE SEQUENCE</scope>
    <source>
        <strain evidence="2">RCC1130</strain>
    </source>
</reference>
<proteinExistence type="predicted"/>
<gene>
    <name evidence="2" type="ORF">CLEP1334_LOCUS788</name>
    <name evidence="3" type="ORF">CLEP1334_LOCUS793</name>
</gene>
<organism evidence="2">
    <name type="scientific">Calcidiscus leptoporus</name>
    <dbReference type="NCBI Taxonomy" id="127549"/>
    <lineage>
        <taxon>Eukaryota</taxon>
        <taxon>Haptista</taxon>
        <taxon>Haptophyta</taxon>
        <taxon>Prymnesiophyceae</taxon>
        <taxon>Coccolithales</taxon>
        <taxon>Calcidiscaceae</taxon>
        <taxon>Calcidiscus</taxon>
    </lineage>
</organism>
<evidence type="ECO:0000256" key="1">
    <source>
        <dbReference type="SAM" id="MobiDB-lite"/>
    </source>
</evidence>
<accession>A0A6U5D2K6</accession>
<dbReference type="EMBL" id="HBER01001493">
    <property type="protein sequence ID" value="CAD8523704.1"/>
    <property type="molecule type" value="Transcribed_RNA"/>
</dbReference>
<evidence type="ECO:0000313" key="3">
    <source>
        <dbReference type="EMBL" id="CAD8523704.1"/>
    </source>
</evidence>
<evidence type="ECO:0000313" key="2">
    <source>
        <dbReference type="EMBL" id="CAD8523693.1"/>
    </source>
</evidence>
<name>A0A6U5D2K6_9EUKA</name>
<feature type="compositionally biased region" description="Basic residues" evidence="1">
    <location>
        <begin position="28"/>
        <end position="40"/>
    </location>
</feature>
<dbReference type="AlphaFoldDB" id="A0A6U5D2K6"/>
<feature type="region of interest" description="Disordered" evidence="1">
    <location>
        <begin position="17"/>
        <end position="42"/>
    </location>
</feature>
<protein>
    <recommendedName>
        <fullName evidence="4">Ribosome biogenesis protein NOP53</fullName>
    </recommendedName>
</protein>